<feature type="region of interest" description="Disordered" evidence="1">
    <location>
        <begin position="1"/>
        <end position="94"/>
    </location>
</feature>
<proteinExistence type="predicted"/>
<protein>
    <submittedName>
        <fullName evidence="2">Predicted protein</fullName>
    </submittedName>
</protein>
<dbReference type="EMBL" id="GG657757">
    <property type="protein sequence ID" value="EFL37183.1"/>
    <property type="molecule type" value="Genomic_DNA"/>
</dbReference>
<keyword evidence="3" id="KW-1185">Reference proteome</keyword>
<dbReference type="Proteomes" id="UP000004184">
    <property type="component" value="Unassembled WGS sequence"/>
</dbReference>
<evidence type="ECO:0000313" key="3">
    <source>
        <dbReference type="Proteomes" id="UP000004184"/>
    </source>
</evidence>
<organism evidence="2 3">
    <name type="scientific">Streptomyces viridochromogenes (strain DSM 40736 / JCM 4977 / BCRC 1201 / Tue 494)</name>
    <dbReference type="NCBI Taxonomy" id="591159"/>
    <lineage>
        <taxon>Bacteria</taxon>
        <taxon>Bacillati</taxon>
        <taxon>Actinomycetota</taxon>
        <taxon>Actinomycetes</taxon>
        <taxon>Kitasatosporales</taxon>
        <taxon>Streptomycetaceae</taxon>
        <taxon>Streptomyces</taxon>
    </lineage>
</organism>
<reference evidence="3" key="1">
    <citation type="submission" date="2009-02" db="EMBL/GenBank/DDBJ databases">
        <title>Annotation of Streptomyces viridochromogenes strain DSM 40736.</title>
        <authorList>
            <consortium name="The Broad Institute Genome Sequencing Platform"/>
            <consortium name="Broad Institute Microbial Sequencing Center"/>
            <person name="Fischbach M."/>
            <person name="Godfrey P."/>
            <person name="Ward D."/>
            <person name="Young S."/>
            <person name="Zeng Q."/>
            <person name="Koehrsen M."/>
            <person name="Alvarado L."/>
            <person name="Berlin A.M."/>
            <person name="Bochicchio J."/>
            <person name="Borenstein D."/>
            <person name="Chapman S.B."/>
            <person name="Chen Z."/>
            <person name="Engels R."/>
            <person name="Freedman E."/>
            <person name="Gellesch M."/>
            <person name="Goldberg J."/>
            <person name="Griggs A."/>
            <person name="Gujja S."/>
            <person name="Heilman E.R."/>
            <person name="Heiman D.I."/>
            <person name="Hepburn T.A."/>
            <person name="Howarth C."/>
            <person name="Jen D."/>
            <person name="Larson L."/>
            <person name="Lewis B."/>
            <person name="Mehta T."/>
            <person name="Park D."/>
            <person name="Pearson M."/>
            <person name="Richards J."/>
            <person name="Roberts A."/>
            <person name="Saif S."/>
            <person name="Shea T.D."/>
            <person name="Shenoy N."/>
            <person name="Sisk P."/>
            <person name="Stolte C."/>
            <person name="Sykes S.N."/>
            <person name="Thomson T."/>
            <person name="Walk T."/>
            <person name="White J."/>
            <person name="Yandava C."/>
            <person name="Straight P."/>
            <person name="Clardy J."/>
            <person name="Hung D."/>
            <person name="Kolter R."/>
            <person name="Mekalanos J."/>
            <person name="Walker S."/>
            <person name="Walsh C.T."/>
            <person name="Wieland-Brown L.C."/>
            <person name="Haas B."/>
            <person name="Nusbaum C."/>
            <person name="Birren B."/>
        </authorList>
    </citation>
    <scope>NUCLEOTIDE SEQUENCE [LARGE SCALE GENOMIC DNA]</scope>
    <source>
        <strain evidence="3">DSM 40736 / JCM 4977 / BCRC 1201 / Tue 494</strain>
    </source>
</reference>
<name>D9XI03_STRVT</name>
<accession>D9XI03</accession>
<gene>
    <name evidence="2" type="ORF">SSQG_07700</name>
</gene>
<dbReference type="AlphaFoldDB" id="D9XI03"/>
<dbReference type="HOGENOM" id="CLU_1895099_0_0_11"/>
<evidence type="ECO:0000313" key="2">
    <source>
        <dbReference type="EMBL" id="EFL37183.1"/>
    </source>
</evidence>
<feature type="compositionally biased region" description="Basic and acidic residues" evidence="1">
    <location>
        <begin position="18"/>
        <end position="42"/>
    </location>
</feature>
<sequence>MVGAHDQAKAASASGEYPGERPSSRCRSAPELRIELSSHAESSRGLALRAPRRAESDTKDSACTTAEHQAHRHAVENSQPEHEPNWNADQHACNKPCADGRYSGFLVVRHTIMVPKQPSGDELQYGQPSRSAVP</sequence>
<evidence type="ECO:0000256" key="1">
    <source>
        <dbReference type="SAM" id="MobiDB-lite"/>
    </source>
</evidence>
<dbReference type="STRING" id="591159.SSQG_07700"/>
<feature type="compositionally biased region" description="Basic and acidic residues" evidence="1">
    <location>
        <begin position="73"/>
        <end position="84"/>
    </location>
</feature>